<keyword evidence="3" id="KW-1185">Reference proteome</keyword>
<protein>
    <submittedName>
        <fullName evidence="2">Uncharacterized protein</fullName>
    </submittedName>
</protein>
<proteinExistence type="predicted"/>
<reference evidence="2 3" key="1">
    <citation type="submission" date="2023-03" db="EMBL/GenBank/DDBJ databases">
        <title>High-quality genome of Scylla paramamosain provides insights in environmental adaptation.</title>
        <authorList>
            <person name="Zhang L."/>
        </authorList>
    </citation>
    <scope>NUCLEOTIDE SEQUENCE [LARGE SCALE GENOMIC DNA]</scope>
    <source>
        <strain evidence="2">LZ_2023a</strain>
        <tissue evidence="2">Muscle</tissue>
    </source>
</reference>
<sequence>MDLQDLFSDLATEQVEDAALEGLDEEVALFDLDEAHPSSPSPSSEGDSKLGEKQQEDPKEIVLSPEGIAFFRSNTFTLYKEDTLLWPVQDSLDPFLSLIDGSIVNEYIKNGYFMREVSSISVLAKYLFHIMCCTADKSLRRSACDSLIYLLTTCNSMPYIKQELCLVLVNLGGDMSNLWEDVLHYKSRVIPPPSCASPEDEASQMTDSQLREVLVVLLRFLSQWLIRYKNYTAKDVDDLLLIFLIIGLDPKVIDNALDADIGACITHTLKLYSSDKEFFQRMRNIVKWLLEYCSGDLPSVVYLCQAYLSPTGRGRKMRGVLAFHQLCQHLRLSKESFVADVQARDIADLLTSYFQISPDLTVAYDSYYIIKLVDLSLHLDLVQQDQKDDLKTICDLAEQKFHRSQGSADDMNPTISFQCLVATLSRWSSCYTRLASLDE</sequence>
<evidence type="ECO:0000313" key="3">
    <source>
        <dbReference type="Proteomes" id="UP001487740"/>
    </source>
</evidence>
<evidence type="ECO:0000256" key="1">
    <source>
        <dbReference type="SAM" id="MobiDB-lite"/>
    </source>
</evidence>
<accession>A0AAW0TU95</accession>
<dbReference type="AlphaFoldDB" id="A0AAW0TU95"/>
<feature type="compositionally biased region" description="Basic and acidic residues" evidence="1">
    <location>
        <begin position="46"/>
        <end position="58"/>
    </location>
</feature>
<gene>
    <name evidence="2" type="ORF">O3P69_009091</name>
</gene>
<organism evidence="2 3">
    <name type="scientific">Scylla paramamosain</name>
    <name type="common">Mud crab</name>
    <dbReference type="NCBI Taxonomy" id="85552"/>
    <lineage>
        <taxon>Eukaryota</taxon>
        <taxon>Metazoa</taxon>
        <taxon>Ecdysozoa</taxon>
        <taxon>Arthropoda</taxon>
        <taxon>Crustacea</taxon>
        <taxon>Multicrustacea</taxon>
        <taxon>Malacostraca</taxon>
        <taxon>Eumalacostraca</taxon>
        <taxon>Eucarida</taxon>
        <taxon>Decapoda</taxon>
        <taxon>Pleocyemata</taxon>
        <taxon>Brachyura</taxon>
        <taxon>Eubrachyura</taxon>
        <taxon>Portunoidea</taxon>
        <taxon>Portunidae</taxon>
        <taxon>Portuninae</taxon>
        <taxon>Scylla</taxon>
    </lineage>
</organism>
<comment type="caution">
    <text evidence="2">The sequence shown here is derived from an EMBL/GenBank/DDBJ whole genome shotgun (WGS) entry which is preliminary data.</text>
</comment>
<name>A0AAW0TU95_SCYPA</name>
<feature type="region of interest" description="Disordered" evidence="1">
    <location>
        <begin position="31"/>
        <end position="58"/>
    </location>
</feature>
<dbReference type="EMBL" id="JARAKH010000027">
    <property type="protein sequence ID" value="KAK8389852.1"/>
    <property type="molecule type" value="Genomic_DNA"/>
</dbReference>
<dbReference type="Proteomes" id="UP001487740">
    <property type="component" value="Unassembled WGS sequence"/>
</dbReference>
<evidence type="ECO:0000313" key="2">
    <source>
        <dbReference type="EMBL" id="KAK8389852.1"/>
    </source>
</evidence>